<dbReference type="Gene3D" id="3.40.50.720">
    <property type="entry name" value="NAD(P)-binding Rossmann-like Domain"/>
    <property type="match status" value="1"/>
</dbReference>
<dbReference type="PRINTS" id="PR00081">
    <property type="entry name" value="GDHRDH"/>
</dbReference>
<dbReference type="InterPro" id="IPR020904">
    <property type="entry name" value="Sc_DH/Rdtase_CS"/>
</dbReference>
<dbReference type="InterPro" id="IPR057326">
    <property type="entry name" value="KR_dom"/>
</dbReference>
<organism evidence="5 6">
    <name type="scientific">Nocardioides fonticola</name>
    <dbReference type="NCBI Taxonomy" id="450363"/>
    <lineage>
        <taxon>Bacteria</taxon>
        <taxon>Bacillati</taxon>
        <taxon>Actinomycetota</taxon>
        <taxon>Actinomycetes</taxon>
        <taxon>Propionibacteriales</taxon>
        <taxon>Nocardioidaceae</taxon>
        <taxon>Nocardioides</taxon>
    </lineage>
</organism>
<protein>
    <submittedName>
        <fullName evidence="5">SDR family NAD(P)-dependent oxidoreductase</fullName>
    </submittedName>
</protein>
<dbReference type="RefSeq" id="WP_344732747.1">
    <property type="nucleotide sequence ID" value="NZ_BAAAZH010000012.1"/>
</dbReference>
<keyword evidence="6" id="KW-1185">Reference proteome</keyword>
<evidence type="ECO:0000256" key="2">
    <source>
        <dbReference type="ARBA" id="ARBA00023002"/>
    </source>
</evidence>
<evidence type="ECO:0000256" key="3">
    <source>
        <dbReference type="RuleBase" id="RU000363"/>
    </source>
</evidence>
<evidence type="ECO:0000313" key="6">
    <source>
        <dbReference type="Proteomes" id="UP001501495"/>
    </source>
</evidence>
<dbReference type="SUPFAM" id="SSF51735">
    <property type="entry name" value="NAD(P)-binding Rossmann-fold domains"/>
    <property type="match status" value="1"/>
</dbReference>
<proteinExistence type="inferred from homology"/>
<dbReference type="InterPro" id="IPR036291">
    <property type="entry name" value="NAD(P)-bd_dom_sf"/>
</dbReference>
<name>A0ABP7XHC1_9ACTN</name>
<gene>
    <name evidence="5" type="ORF">GCM10022215_15610</name>
</gene>
<dbReference type="CDD" id="cd05233">
    <property type="entry name" value="SDR_c"/>
    <property type="match status" value="1"/>
</dbReference>
<sequence length="265" mass="27611">MAAALDLRGRVVVVTGAGSGMGRSYALEAARRGAVLALADYDPAGLAQTAGLLPAGTTVLTRVLDVSDRDAVEAFAASVDADLGGAHVVINNAGIEGAVLAAEAIPEEVHRRVMAVNFDGVRYGTLAFLPQLRARDRAALVNVSSLFGLIGTPHHSDYCASKFAVRGFTEALAAELVGTGVSVHLVHPGGVATNIARQAGSQAFAAKYLTTAPDDIARLVLDALGTRRTRIVAGHRAPSTFLGSRLLPLWVMTRLVRRDLDAVLD</sequence>
<evidence type="ECO:0000313" key="5">
    <source>
        <dbReference type="EMBL" id="GAA4116127.1"/>
    </source>
</evidence>
<comment type="caution">
    <text evidence="5">The sequence shown here is derived from an EMBL/GenBank/DDBJ whole genome shotgun (WGS) entry which is preliminary data.</text>
</comment>
<feature type="domain" description="Ketoreductase" evidence="4">
    <location>
        <begin position="10"/>
        <end position="189"/>
    </location>
</feature>
<dbReference type="Proteomes" id="UP001501495">
    <property type="component" value="Unassembled WGS sequence"/>
</dbReference>
<evidence type="ECO:0000256" key="1">
    <source>
        <dbReference type="ARBA" id="ARBA00006484"/>
    </source>
</evidence>
<dbReference type="PANTHER" id="PTHR44196">
    <property type="entry name" value="DEHYDROGENASE/REDUCTASE SDR FAMILY MEMBER 7B"/>
    <property type="match status" value="1"/>
</dbReference>
<dbReference type="PROSITE" id="PS00061">
    <property type="entry name" value="ADH_SHORT"/>
    <property type="match status" value="1"/>
</dbReference>
<dbReference type="EMBL" id="BAAAZH010000012">
    <property type="protein sequence ID" value="GAA4116127.1"/>
    <property type="molecule type" value="Genomic_DNA"/>
</dbReference>
<dbReference type="PRINTS" id="PR00080">
    <property type="entry name" value="SDRFAMILY"/>
</dbReference>
<dbReference type="SMART" id="SM00822">
    <property type="entry name" value="PKS_KR"/>
    <property type="match status" value="1"/>
</dbReference>
<accession>A0ABP7XHC1</accession>
<reference evidence="6" key="1">
    <citation type="journal article" date="2019" name="Int. J. Syst. Evol. Microbiol.">
        <title>The Global Catalogue of Microorganisms (GCM) 10K type strain sequencing project: providing services to taxonomists for standard genome sequencing and annotation.</title>
        <authorList>
            <consortium name="The Broad Institute Genomics Platform"/>
            <consortium name="The Broad Institute Genome Sequencing Center for Infectious Disease"/>
            <person name="Wu L."/>
            <person name="Ma J."/>
        </authorList>
    </citation>
    <scope>NUCLEOTIDE SEQUENCE [LARGE SCALE GENOMIC DNA]</scope>
    <source>
        <strain evidence="6">JCM 16703</strain>
    </source>
</reference>
<evidence type="ECO:0000259" key="4">
    <source>
        <dbReference type="SMART" id="SM00822"/>
    </source>
</evidence>
<dbReference type="Pfam" id="PF00106">
    <property type="entry name" value="adh_short"/>
    <property type="match status" value="1"/>
</dbReference>
<comment type="similarity">
    <text evidence="1 3">Belongs to the short-chain dehydrogenases/reductases (SDR) family.</text>
</comment>
<dbReference type="InterPro" id="IPR002347">
    <property type="entry name" value="SDR_fam"/>
</dbReference>
<keyword evidence="2" id="KW-0560">Oxidoreductase</keyword>
<dbReference type="PANTHER" id="PTHR44196:SF1">
    <property type="entry name" value="DEHYDROGENASE_REDUCTASE SDR FAMILY MEMBER 7B"/>
    <property type="match status" value="1"/>
</dbReference>